<sequence length="166" mass="17997">MVAIRPIARAVVASPIRSQLRPLAAQNSFRPAQIQTPLLRAFSVSLQRLSKPFDFGSVQPLSESLPANTVLIDVREPSEYAEGHIPNAINVPIKSQPDALLLPADEFEDRFGFTKPTADAETVFYCRAGVRSKAAAQIAEQAGYGKVGDYSGSWLDWTAKGGKVAR</sequence>
<dbReference type="Gene3D" id="3.40.250.10">
    <property type="entry name" value="Rhodanese-like domain"/>
    <property type="match status" value="1"/>
</dbReference>
<gene>
    <name evidence="2" type="ORF">B9Z65_8093</name>
    <name evidence="3" type="ORF">C1H76_3648</name>
</gene>
<dbReference type="STRING" id="40998.A0A2P7YW09"/>
<name>A0A2P7YW09_9PEZI</name>
<dbReference type="Pfam" id="PF00581">
    <property type="entry name" value="Rhodanese"/>
    <property type="match status" value="1"/>
</dbReference>
<dbReference type="PANTHER" id="PTHR44086">
    <property type="entry name" value="THIOSULFATE SULFURTRANSFERASE RDL2, MITOCHONDRIAL-RELATED"/>
    <property type="match status" value="1"/>
</dbReference>
<proteinExistence type="predicted"/>
<dbReference type="OrthoDB" id="566238at2759"/>
<evidence type="ECO:0000313" key="3">
    <source>
        <dbReference type="EMBL" id="TKX24080.1"/>
    </source>
</evidence>
<comment type="caution">
    <text evidence="2">The sequence shown here is derived from an EMBL/GenBank/DDBJ whole genome shotgun (WGS) entry which is preliminary data.</text>
</comment>
<evidence type="ECO:0000259" key="1">
    <source>
        <dbReference type="PROSITE" id="PS50206"/>
    </source>
</evidence>
<evidence type="ECO:0000313" key="4">
    <source>
        <dbReference type="Proteomes" id="UP000243723"/>
    </source>
</evidence>
<dbReference type="SMART" id="SM00450">
    <property type="entry name" value="RHOD"/>
    <property type="match status" value="1"/>
</dbReference>
<reference evidence="2 4" key="1">
    <citation type="submission" date="2017-05" db="EMBL/GenBank/DDBJ databases">
        <title>Draft genome sequence of Elsinoe australis.</title>
        <authorList>
            <person name="Cheng Q."/>
        </authorList>
    </citation>
    <scope>NUCLEOTIDE SEQUENCE [LARGE SCALE GENOMIC DNA]</scope>
    <source>
        <strain evidence="2 4">NL1</strain>
    </source>
</reference>
<evidence type="ECO:0000313" key="5">
    <source>
        <dbReference type="Proteomes" id="UP000308133"/>
    </source>
</evidence>
<feature type="domain" description="Rhodanese" evidence="1">
    <location>
        <begin position="65"/>
        <end position="166"/>
    </location>
</feature>
<dbReference type="EMBL" id="PTQR01000047">
    <property type="protein sequence ID" value="TKX24080.1"/>
    <property type="molecule type" value="Genomic_DNA"/>
</dbReference>
<dbReference type="CDD" id="cd01519">
    <property type="entry name" value="RHOD_HSP67B2"/>
    <property type="match status" value="1"/>
</dbReference>
<dbReference type="Proteomes" id="UP000308133">
    <property type="component" value="Unassembled WGS sequence"/>
</dbReference>
<dbReference type="AlphaFoldDB" id="A0A2P7YW09"/>
<dbReference type="EMBL" id="NHZQ01000363">
    <property type="protein sequence ID" value="PSK40153.1"/>
    <property type="molecule type" value="Genomic_DNA"/>
</dbReference>
<dbReference type="Proteomes" id="UP000243723">
    <property type="component" value="Unassembled WGS sequence"/>
</dbReference>
<reference evidence="3 5" key="2">
    <citation type="submission" date="2018-02" db="EMBL/GenBank/DDBJ databases">
        <title>Draft genome sequences of Elsinoe sp., causing black scab on jojoba.</title>
        <authorList>
            <person name="Stodart B."/>
            <person name="Jeffress S."/>
            <person name="Ash G."/>
            <person name="Arun Chinnappa K."/>
        </authorList>
    </citation>
    <scope>NUCLEOTIDE SEQUENCE [LARGE SCALE GENOMIC DNA]</scope>
    <source>
        <strain evidence="3 5">Hillstone_2</strain>
    </source>
</reference>
<organism evidence="2 4">
    <name type="scientific">Elsinoe australis</name>
    <dbReference type="NCBI Taxonomy" id="40998"/>
    <lineage>
        <taxon>Eukaryota</taxon>
        <taxon>Fungi</taxon>
        <taxon>Dikarya</taxon>
        <taxon>Ascomycota</taxon>
        <taxon>Pezizomycotina</taxon>
        <taxon>Dothideomycetes</taxon>
        <taxon>Dothideomycetidae</taxon>
        <taxon>Myriangiales</taxon>
        <taxon>Elsinoaceae</taxon>
        <taxon>Elsinoe</taxon>
    </lineage>
</organism>
<dbReference type="InterPro" id="IPR036873">
    <property type="entry name" value="Rhodanese-like_dom_sf"/>
</dbReference>
<dbReference type="InterPro" id="IPR001763">
    <property type="entry name" value="Rhodanese-like_dom"/>
</dbReference>
<dbReference type="GO" id="GO:0005739">
    <property type="term" value="C:mitochondrion"/>
    <property type="evidence" value="ECO:0007669"/>
    <property type="project" value="TreeGrafter"/>
</dbReference>
<evidence type="ECO:0000313" key="2">
    <source>
        <dbReference type="EMBL" id="PSK40153.1"/>
    </source>
</evidence>
<dbReference type="PANTHER" id="PTHR44086:SF10">
    <property type="entry name" value="THIOSULFATE SULFURTRANSFERASE_RHODANESE-LIKE DOMAIN-CONTAINING PROTEIN 3"/>
    <property type="match status" value="1"/>
</dbReference>
<protein>
    <submittedName>
        <fullName evidence="3">Rhodanese-like domain-containing protein 2</fullName>
    </submittedName>
</protein>
<dbReference type="GO" id="GO:0004792">
    <property type="term" value="F:thiosulfate-cyanide sulfurtransferase activity"/>
    <property type="evidence" value="ECO:0007669"/>
    <property type="project" value="TreeGrafter"/>
</dbReference>
<keyword evidence="4" id="KW-1185">Reference proteome</keyword>
<accession>A0A2P7YW09</accession>
<dbReference type="SUPFAM" id="SSF52821">
    <property type="entry name" value="Rhodanese/Cell cycle control phosphatase"/>
    <property type="match status" value="1"/>
</dbReference>
<dbReference type="PROSITE" id="PS50206">
    <property type="entry name" value="RHODANESE_3"/>
    <property type="match status" value="1"/>
</dbReference>